<feature type="transmembrane region" description="Helical" evidence="6">
    <location>
        <begin position="52"/>
        <end position="73"/>
    </location>
</feature>
<dbReference type="AlphaFoldDB" id="A0A975F3J2"/>
<evidence type="ECO:0000256" key="3">
    <source>
        <dbReference type="ARBA" id="ARBA00022692"/>
    </source>
</evidence>
<protein>
    <submittedName>
        <fullName evidence="7">ABC transporter</fullName>
    </submittedName>
</protein>
<evidence type="ECO:0000256" key="1">
    <source>
        <dbReference type="ARBA" id="ARBA00004651"/>
    </source>
</evidence>
<name>A0A975F3J2_9SPIR</name>
<feature type="transmembrane region" description="Helical" evidence="6">
    <location>
        <begin position="160"/>
        <end position="183"/>
    </location>
</feature>
<evidence type="ECO:0000313" key="8">
    <source>
        <dbReference type="Proteomes" id="UP000671908"/>
    </source>
</evidence>
<feature type="transmembrane region" description="Helical" evidence="6">
    <location>
        <begin position="21"/>
        <end position="40"/>
    </location>
</feature>
<accession>A0A975F3J2</accession>
<dbReference type="GO" id="GO:0005886">
    <property type="term" value="C:plasma membrane"/>
    <property type="evidence" value="ECO:0007669"/>
    <property type="project" value="UniProtKB-SubCell"/>
</dbReference>
<keyword evidence="2" id="KW-1003">Cell membrane</keyword>
<dbReference type="EMBL" id="CP054142">
    <property type="protein sequence ID" value="QTQ13688.1"/>
    <property type="molecule type" value="Genomic_DNA"/>
</dbReference>
<evidence type="ECO:0000256" key="6">
    <source>
        <dbReference type="SAM" id="Phobius"/>
    </source>
</evidence>
<gene>
    <name evidence="7" type="ORF">HRQ91_04005</name>
</gene>
<feature type="transmembrane region" description="Helical" evidence="6">
    <location>
        <begin position="203"/>
        <end position="228"/>
    </location>
</feature>
<organism evidence="7 8">
    <name type="scientific">Treponema parvum</name>
    <dbReference type="NCBI Taxonomy" id="138851"/>
    <lineage>
        <taxon>Bacteria</taxon>
        <taxon>Pseudomonadati</taxon>
        <taxon>Spirochaetota</taxon>
        <taxon>Spirochaetia</taxon>
        <taxon>Spirochaetales</taxon>
        <taxon>Treponemataceae</taxon>
        <taxon>Treponema</taxon>
    </lineage>
</organism>
<dbReference type="KEGG" id="tpav:HRQ91_04005"/>
<keyword evidence="5 6" id="KW-0472">Membrane</keyword>
<dbReference type="Proteomes" id="UP000671908">
    <property type="component" value="Chromosome"/>
</dbReference>
<dbReference type="InterPro" id="IPR051449">
    <property type="entry name" value="ABC-2_transporter_component"/>
</dbReference>
<evidence type="ECO:0000256" key="2">
    <source>
        <dbReference type="ARBA" id="ARBA00022475"/>
    </source>
</evidence>
<proteinExistence type="predicted"/>
<evidence type="ECO:0000256" key="5">
    <source>
        <dbReference type="ARBA" id="ARBA00023136"/>
    </source>
</evidence>
<comment type="subcellular location">
    <subcellularLocation>
        <location evidence="1">Cell membrane</location>
        <topology evidence="1">Multi-pass membrane protein</topology>
    </subcellularLocation>
</comment>
<dbReference type="RefSeq" id="WP_210120374.1">
    <property type="nucleotide sequence ID" value="NZ_CP054142.1"/>
</dbReference>
<keyword evidence="8" id="KW-1185">Reference proteome</keyword>
<dbReference type="PANTHER" id="PTHR30294">
    <property type="entry name" value="MEMBRANE COMPONENT OF ABC TRANSPORTER YHHJ-RELATED"/>
    <property type="match status" value="1"/>
</dbReference>
<evidence type="ECO:0000256" key="4">
    <source>
        <dbReference type="ARBA" id="ARBA00022989"/>
    </source>
</evidence>
<sequence>MEIKMRAVFEKEIRQYLVTPIGFIFVAVFFAFCSYFFIVGNLLTASADLSKLFGSVFSFLMILIPFLTMRTFAEERRLHTDQLLLTCPESIINIVLGKFAAAYVVFAIGCISFVPVFYILSVFDAIDILTIFGNILALFLIGGVFISIGLFASSLTENQIVAAIISYVIILGLWLIDYLRYYIQEELLIRIIEYLSFRAHFNILGSGVFYLSTLIYFISLTAFMLFFTRLSLDRARRR</sequence>
<dbReference type="PANTHER" id="PTHR30294:SF29">
    <property type="entry name" value="MULTIDRUG ABC TRANSPORTER PERMEASE YBHS-RELATED"/>
    <property type="match status" value="1"/>
</dbReference>
<feature type="transmembrane region" description="Helical" evidence="6">
    <location>
        <begin position="94"/>
        <end position="119"/>
    </location>
</feature>
<feature type="transmembrane region" description="Helical" evidence="6">
    <location>
        <begin position="131"/>
        <end position="153"/>
    </location>
</feature>
<keyword evidence="3 6" id="KW-0812">Transmembrane</keyword>
<keyword evidence="4 6" id="KW-1133">Transmembrane helix</keyword>
<reference evidence="7 8" key="1">
    <citation type="journal article" date="2021" name="Microbiol. Resour. Announc.">
        <title>Complete Genome Sequences of Three Human Oral Treponema parvum Isolates.</title>
        <authorList>
            <person name="Zeng H."/>
            <person name="Watt R.M."/>
        </authorList>
    </citation>
    <scope>NUCLEOTIDE SEQUENCE [LARGE SCALE GENOMIC DNA]</scope>
    <source>
        <strain evidence="7 8">ATCC 700770</strain>
    </source>
</reference>
<evidence type="ECO:0000313" key="7">
    <source>
        <dbReference type="EMBL" id="QTQ13688.1"/>
    </source>
</evidence>